<feature type="compositionally biased region" description="Basic residues" evidence="8">
    <location>
        <begin position="447"/>
        <end position="457"/>
    </location>
</feature>
<evidence type="ECO:0008006" key="11">
    <source>
        <dbReference type="Google" id="ProtNLM"/>
    </source>
</evidence>
<keyword evidence="4" id="KW-0677">Repeat</keyword>
<feature type="compositionally biased region" description="Low complexity" evidence="8">
    <location>
        <begin position="1056"/>
        <end position="1068"/>
    </location>
</feature>
<dbReference type="Gene3D" id="3.80.10.10">
    <property type="entry name" value="Ribonuclease Inhibitor"/>
    <property type="match status" value="1"/>
</dbReference>
<proteinExistence type="inferred from homology"/>
<keyword evidence="7" id="KW-0175">Coiled coil</keyword>
<feature type="coiled-coil region" evidence="7">
    <location>
        <begin position="572"/>
        <end position="717"/>
    </location>
</feature>
<feature type="compositionally biased region" description="Polar residues" evidence="8">
    <location>
        <begin position="1199"/>
        <end position="1214"/>
    </location>
</feature>
<feature type="region of interest" description="Disordered" evidence="8">
    <location>
        <begin position="1163"/>
        <end position="1184"/>
    </location>
</feature>
<dbReference type="GO" id="GO:0005634">
    <property type="term" value="C:nucleus"/>
    <property type="evidence" value="ECO:0007669"/>
    <property type="project" value="UniProtKB-SubCell"/>
</dbReference>
<feature type="region of interest" description="Disordered" evidence="8">
    <location>
        <begin position="378"/>
        <end position="519"/>
    </location>
</feature>
<evidence type="ECO:0000256" key="8">
    <source>
        <dbReference type="SAM" id="MobiDB-lite"/>
    </source>
</evidence>
<feature type="compositionally biased region" description="Basic and acidic residues" evidence="8">
    <location>
        <begin position="428"/>
        <end position="438"/>
    </location>
</feature>
<dbReference type="AlphaFoldDB" id="A0A5B8MCW8"/>
<dbReference type="PANTHER" id="PTHR10552:SF6">
    <property type="entry name" value="U2 SMALL NUCLEAR RIBONUCLEOPROTEIN A"/>
    <property type="match status" value="1"/>
</dbReference>
<reference evidence="9 10" key="1">
    <citation type="submission" date="2018-07" db="EMBL/GenBank/DDBJ databases">
        <title>The complete nuclear genome of the prasinophyte Chloropicon primus (CCMP1205).</title>
        <authorList>
            <person name="Pombert J.-F."/>
            <person name="Otis C."/>
            <person name="Turmel M."/>
            <person name="Lemieux C."/>
        </authorList>
    </citation>
    <scope>NUCLEOTIDE SEQUENCE [LARGE SCALE GENOMIC DNA]</scope>
    <source>
        <strain evidence="9 10">CCMP1205</strain>
    </source>
</reference>
<evidence type="ECO:0000256" key="3">
    <source>
        <dbReference type="ARBA" id="ARBA00022614"/>
    </source>
</evidence>
<dbReference type="GO" id="GO:0005930">
    <property type="term" value="C:axoneme"/>
    <property type="evidence" value="ECO:0007669"/>
    <property type="project" value="UniProtKB-SubCell"/>
</dbReference>
<sequence length="1265" mass="145117">MTQANYNFGYAELSRAKQATKVSGKGKCEKLEAEKEFLQILEKNLYLEQRQEEDWGAGTDAKAFSLGDLEVEFSDYAGAKEDATQLSSLDALSTVLSQQPAAFKSERLSAVNKQVCVIDKLPGKYKATRVLLLSNNYIRNLGGLQQFRSLKTLSLSNNLVTSFGSLAGASKACECLENANFEGNQICKYPFYRSHILSYFPSLNVLDNCPVTDKERKFWKRDVSIARERIAEIVQNYCLTCFLTHVADLLSVHQGIRAKAGRAGGEARDPVTRASIRTLIGSWEKENHFCRGVLDQVEVHYNLEVSKVKHQMQYFCKKAGIKEDKSNLWVMAFEKILSRQEFVLKDLGCRIEQFAPLELKSPSLDLAKEITQGIQRGGANRFEKDVSRRRGRGNRHACAEATEAEHHENVPLARTHVPSPPISGKVRSSRDQNSRKGGDLGSVRDGLRHRDRSKLRFRPIERKSPSGEETSAGETQGGDVGQGLSPSTSEASVRSAGAPPPRALESKQVGPAPILRERQPLTPVRLDAVCSGVGGESAEKPLSAAESPLFQNIAVTEGLDPMEEVTTDFSVVEELRLTVEALDEEASTAVRTVNDAIDELNSDLDGMIAAQQSLEQEVIQKKLLENEAKSLLALQMKENAKLQESTRAIDSVLKANHELKFEVASLQQEYSDVLGQLRREKEKVESFEKEIKAFRDAERAAKRKEEFIESCKELSERSLGRRVFLRFFRRVRELQRQRKAFVQVQEDVFRRVKWETLICWSYVCRRTARMKEFIRRREDWQTRAMFEYWRDWSVDHRAKRLMMVDIHEKAKEILRRKVLFHWRGVAQAMVETQQKVAHTFREFWVRKKAYLAFCKVVERRRRSDYLEALAYRHRVERWFHLWCIWCSEKQEHRRMSEEADSFRAFWTKKRFFNKFLLLVVLNERRHISRLISLNHFVKQLQQRTLLVWRENVLLEQRKKVSADFAVQNYLWKALQSWKGYWADQIAKKARRKKLGVIGRMITSEKNAQIRSTYFFRWFAYTTKSASASKLESQELEHQEYIESERERERERERRASIAASSRRPSSFRGEPPVQRRQSAYAYGSAEPPLEDVGADMQSEREEMISFIPASRRPSSFRGEPPAVRRRQSAYAYGSAEVVGADIQSEREEMISTMRRLSRSPRLAPVANPKAESREAPLSFTPPPRPGLVEGFNTNAFPSSMHHQQQGLQNNSPLNSHLARSATSYDQSVGDLYTPPLQSMDSMRELVSLHAEISTLQNRILETLET</sequence>
<feature type="region of interest" description="Disordered" evidence="8">
    <location>
        <begin position="1199"/>
        <end position="1221"/>
    </location>
</feature>
<evidence type="ECO:0000313" key="10">
    <source>
        <dbReference type="Proteomes" id="UP000316726"/>
    </source>
</evidence>
<comment type="similarity">
    <text evidence="6">Belongs to the U2 small nuclear ribonucleoprotein A family.</text>
</comment>
<dbReference type="Proteomes" id="UP000316726">
    <property type="component" value="Chromosome 1"/>
</dbReference>
<dbReference type="GO" id="GO:0000398">
    <property type="term" value="P:mRNA splicing, via spliceosome"/>
    <property type="evidence" value="ECO:0007669"/>
    <property type="project" value="InterPro"/>
</dbReference>
<accession>A0A5B8MCW8</accession>
<feature type="region of interest" description="Disordered" evidence="8">
    <location>
        <begin position="1036"/>
        <end position="1091"/>
    </location>
</feature>
<name>A0A5B8MCW8_9CHLO</name>
<dbReference type="PROSITE" id="PS51450">
    <property type="entry name" value="LRR"/>
    <property type="match status" value="1"/>
</dbReference>
<dbReference type="InterPro" id="IPR032675">
    <property type="entry name" value="LRR_dom_sf"/>
</dbReference>
<feature type="compositionally biased region" description="Basic and acidic residues" evidence="8">
    <location>
        <begin position="1036"/>
        <end position="1055"/>
    </location>
</feature>
<dbReference type="InterPro" id="IPR001611">
    <property type="entry name" value="Leu-rich_rpt"/>
</dbReference>
<dbReference type="InterPro" id="IPR044640">
    <property type="entry name" value="RU2A"/>
</dbReference>
<protein>
    <recommendedName>
        <fullName evidence="11">Leucine-rich repeat domain-containing protein</fullName>
    </recommendedName>
</protein>
<dbReference type="GO" id="GO:0030620">
    <property type="term" value="F:U2 snRNA binding"/>
    <property type="evidence" value="ECO:0007669"/>
    <property type="project" value="InterPro"/>
</dbReference>
<dbReference type="OrthoDB" id="7451790at2759"/>
<dbReference type="PANTHER" id="PTHR10552">
    <property type="entry name" value="U2 SMALL NUCLEAR RIBONUCLEOPROTEIN A"/>
    <property type="match status" value="1"/>
</dbReference>
<keyword evidence="5" id="KW-0539">Nucleus</keyword>
<dbReference type="EMBL" id="CP031034">
    <property type="protein sequence ID" value="QDZ18223.1"/>
    <property type="molecule type" value="Genomic_DNA"/>
</dbReference>
<comment type="subcellular location">
    <subcellularLocation>
        <location evidence="2">Cytoplasm</location>
        <location evidence="2">Cytoskeleton</location>
        <location evidence="2">Cilium axoneme</location>
    </subcellularLocation>
    <subcellularLocation>
        <location evidence="1">Nucleus</location>
    </subcellularLocation>
</comment>
<evidence type="ECO:0000256" key="1">
    <source>
        <dbReference type="ARBA" id="ARBA00004123"/>
    </source>
</evidence>
<evidence type="ECO:0000256" key="2">
    <source>
        <dbReference type="ARBA" id="ARBA00004430"/>
    </source>
</evidence>
<evidence type="ECO:0000256" key="6">
    <source>
        <dbReference type="ARBA" id="ARBA00024196"/>
    </source>
</evidence>
<evidence type="ECO:0000256" key="4">
    <source>
        <dbReference type="ARBA" id="ARBA00022737"/>
    </source>
</evidence>
<evidence type="ECO:0000256" key="7">
    <source>
        <dbReference type="SAM" id="Coils"/>
    </source>
</evidence>
<organism evidence="9 10">
    <name type="scientific">Chloropicon primus</name>
    <dbReference type="NCBI Taxonomy" id="1764295"/>
    <lineage>
        <taxon>Eukaryota</taxon>
        <taxon>Viridiplantae</taxon>
        <taxon>Chlorophyta</taxon>
        <taxon>Chloropicophyceae</taxon>
        <taxon>Chloropicales</taxon>
        <taxon>Chloropicaceae</taxon>
        <taxon>Chloropicon</taxon>
    </lineage>
</organism>
<evidence type="ECO:0000256" key="5">
    <source>
        <dbReference type="ARBA" id="ARBA00023242"/>
    </source>
</evidence>
<evidence type="ECO:0000313" key="9">
    <source>
        <dbReference type="EMBL" id="QDZ18223.1"/>
    </source>
</evidence>
<gene>
    <name evidence="9" type="ORF">A3770_01p07410</name>
</gene>
<dbReference type="SUPFAM" id="SSF52058">
    <property type="entry name" value="L domain-like"/>
    <property type="match status" value="1"/>
</dbReference>
<keyword evidence="10" id="KW-1185">Reference proteome</keyword>
<keyword evidence="3" id="KW-0433">Leucine-rich repeat</keyword>